<reference evidence="2" key="1">
    <citation type="journal article" name="BMC Genomics">
        <title>Long-read sequencing and de novo genome assembly of marine medaka (Oryzias melastigma).</title>
        <authorList>
            <person name="Liang P."/>
            <person name="Saqib H.S.A."/>
            <person name="Ni X."/>
            <person name="Shen Y."/>
        </authorList>
    </citation>
    <scope>NUCLEOTIDE SEQUENCE</scope>
    <source>
        <strain evidence="2">Bigg-433</strain>
    </source>
</reference>
<sequence>MEGKGRTSQSIPAGGEQDELHSAVIPKSATWWSSFPGKPPPRVRSSAHEEDPAECRWIGQDRFPPSGFQFGVPPEPGVSGVSDMSSEPAKMWIGSPSAGI</sequence>
<protein>
    <submittedName>
        <fullName evidence="2">Uncharacterized protein</fullName>
    </submittedName>
</protein>
<gene>
    <name evidence="2" type="ORF">FQA47_003256</name>
</gene>
<evidence type="ECO:0000313" key="2">
    <source>
        <dbReference type="EMBL" id="KAF6714361.1"/>
    </source>
</evidence>
<proteinExistence type="predicted"/>
<feature type="compositionally biased region" description="Polar residues" evidence="1">
    <location>
        <begin position="1"/>
        <end position="11"/>
    </location>
</feature>
<dbReference type="AlphaFoldDB" id="A0A834EYE9"/>
<dbReference type="EMBL" id="WKFB01001256">
    <property type="protein sequence ID" value="KAF6714361.1"/>
    <property type="molecule type" value="Genomic_DNA"/>
</dbReference>
<evidence type="ECO:0000313" key="3">
    <source>
        <dbReference type="Proteomes" id="UP000646548"/>
    </source>
</evidence>
<evidence type="ECO:0000256" key="1">
    <source>
        <dbReference type="SAM" id="MobiDB-lite"/>
    </source>
</evidence>
<comment type="caution">
    <text evidence="2">The sequence shown here is derived from an EMBL/GenBank/DDBJ whole genome shotgun (WGS) entry which is preliminary data.</text>
</comment>
<organism evidence="2 3">
    <name type="scientific">Oryzias melastigma</name>
    <name type="common">Marine medaka</name>
    <dbReference type="NCBI Taxonomy" id="30732"/>
    <lineage>
        <taxon>Eukaryota</taxon>
        <taxon>Metazoa</taxon>
        <taxon>Chordata</taxon>
        <taxon>Craniata</taxon>
        <taxon>Vertebrata</taxon>
        <taxon>Euteleostomi</taxon>
        <taxon>Actinopterygii</taxon>
        <taxon>Neopterygii</taxon>
        <taxon>Teleostei</taxon>
        <taxon>Neoteleostei</taxon>
        <taxon>Acanthomorphata</taxon>
        <taxon>Ovalentaria</taxon>
        <taxon>Atherinomorphae</taxon>
        <taxon>Beloniformes</taxon>
        <taxon>Adrianichthyidae</taxon>
        <taxon>Oryziinae</taxon>
        <taxon>Oryzias</taxon>
    </lineage>
</organism>
<accession>A0A834EYE9</accession>
<name>A0A834EYE9_ORYME</name>
<feature type="region of interest" description="Disordered" evidence="1">
    <location>
        <begin position="1"/>
        <end position="100"/>
    </location>
</feature>
<dbReference type="Proteomes" id="UP000646548">
    <property type="component" value="Unassembled WGS sequence"/>
</dbReference>